<evidence type="ECO:0008006" key="4">
    <source>
        <dbReference type="Google" id="ProtNLM"/>
    </source>
</evidence>
<dbReference type="OrthoDB" id="2974121at2"/>
<organism evidence="2 3">
    <name type="scientific">Oceanobacillus profundus</name>
    <dbReference type="NCBI Taxonomy" id="372463"/>
    <lineage>
        <taxon>Bacteria</taxon>
        <taxon>Bacillati</taxon>
        <taxon>Bacillota</taxon>
        <taxon>Bacilli</taxon>
        <taxon>Bacillales</taxon>
        <taxon>Bacillaceae</taxon>
        <taxon>Oceanobacillus</taxon>
    </lineage>
</organism>
<dbReference type="RefSeq" id="WP_118889536.1">
    <property type="nucleotide sequence ID" value="NZ_PHUT01000007.1"/>
</dbReference>
<proteinExistence type="predicted"/>
<evidence type="ECO:0000256" key="1">
    <source>
        <dbReference type="SAM" id="MobiDB-lite"/>
    </source>
</evidence>
<accession>A0A417YGN2</accession>
<feature type="compositionally biased region" description="Basic and acidic residues" evidence="1">
    <location>
        <begin position="459"/>
        <end position="477"/>
    </location>
</feature>
<dbReference type="Proteomes" id="UP000285456">
    <property type="component" value="Unassembled WGS sequence"/>
</dbReference>
<dbReference type="EMBL" id="QWEH01000007">
    <property type="protein sequence ID" value="RHW31978.1"/>
    <property type="molecule type" value="Genomic_DNA"/>
</dbReference>
<feature type="region of interest" description="Disordered" evidence="1">
    <location>
        <begin position="444"/>
        <end position="485"/>
    </location>
</feature>
<keyword evidence="3" id="KW-1185">Reference proteome</keyword>
<name>A0A417YGN2_9BACI</name>
<evidence type="ECO:0000313" key="3">
    <source>
        <dbReference type="Proteomes" id="UP000285456"/>
    </source>
</evidence>
<sequence length="710" mass="79701">MSRLVYSFINKLISNASAPSAPSGSTRGAINRDPKAVKAKRVGYQISNGSAGEAEEIDIDLEAISQAIRTDSYLTQGVLTYQELIFKSGWTLQSKNEQVLDYLKFRLEMMQVATGISLEQLFEGIARDIVWSSNCFIVKARARNGIGLPPGVSLTPVLPSKEPVVGYFLLPPQTISITRDENGTVTGYTQEVEGGGDAIEFKPEDIIHIKTNVRSGAAFGDPWIAPVIEDIRLLRKIEENISLLLYKHIFPVLKYKIGNDEPGQEATDEEIEDVQAMINGMDNDSLFIMPNRHDVDALNINAIDGKPYLDYFENRVFSGMGLSQVDFGRGDTANRNTADAMTGKKADRIKGWQQSLQSAIDSLIIDELLIEGGFDPLVNPEFDVDFVFNEIEQERLIAKENHEIHKFNSNLQSFEETRAAIGKDPTVDESRLHFNMFGNTANEAAQAATENKSQPENQNGKRDGPKRQTESEKHYSLDESDEQTPFQSLLEKNIKQSADTLSQIYEDMKKSVLYQIERRESRNTFPMNIKSGMIRFNQLEQDRLSKTMESHAKEMLMSGILSAHESVSSYKQVKMSVAHGTIRTFITENNKSLEERLKKVIDSRLKTITSEKEVGLAIHSVFKSLQHQMISSVKSAYVKSYNYGYALGLLSADESYASVYYEGECKSCLSRSKEIINLKQFSSLDEIAIFYRIPSWHPNCECELKNVKGG</sequence>
<reference evidence="2 3" key="1">
    <citation type="journal article" date="2007" name="Int. J. Syst. Evol. Microbiol.">
        <title>Oceanobacillus profundus sp. nov., isolated from a deep-sea sediment core.</title>
        <authorList>
            <person name="Kim Y.G."/>
            <person name="Choi D.H."/>
            <person name="Hyun S."/>
            <person name="Cho B.C."/>
        </authorList>
    </citation>
    <scope>NUCLEOTIDE SEQUENCE [LARGE SCALE GENOMIC DNA]</scope>
    <source>
        <strain evidence="2 3">DSM 18246</strain>
    </source>
</reference>
<evidence type="ECO:0000313" key="2">
    <source>
        <dbReference type="EMBL" id="RHW31978.1"/>
    </source>
</evidence>
<comment type="caution">
    <text evidence="2">The sequence shown here is derived from an EMBL/GenBank/DDBJ whole genome shotgun (WGS) entry which is preliminary data.</text>
</comment>
<gene>
    <name evidence="2" type="ORF">D1B32_12130</name>
</gene>
<protein>
    <recommendedName>
        <fullName evidence="4">Phage portal protein</fullName>
    </recommendedName>
</protein>
<dbReference type="AlphaFoldDB" id="A0A417YGN2"/>